<dbReference type="KEGG" id="sman:C12CBH8_15640"/>
<reference evidence="3" key="1">
    <citation type="submission" date="2020-07" db="EMBL/GenBank/DDBJ databases">
        <title>Complete genome sequencing of Clostridia bacterium strain 12CBH8.</title>
        <authorList>
            <person name="Sakamoto M."/>
            <person name="Murakami T."/>
            <person name="Mori H."/>
        </authorList>
    </citation>
    <scope>NUCLEOTIDE SEQUENCE [LARGE SCALE GENOMIC DNA]</scope>
    <source>
        <strain evidence="3">12CBH8</strain>
    </source>
</reference>
<evidence type="ECO:0000313" key="3">
    <source>
        <dbReference type="Proteomes" id="UP000593890"/>
    </source>
</evidence>
<evidence type="ECO:0000313" key="2">
    <source>
        <dbReference type="EMBL" id="BCI60925.1"/>
    </source>
</evidence>
<name>A0A7I8D4G6_9FIRM</name>
<organism evidence="2 3">
    <name type="scientific">Solibaculum mannosilyticum</name>
    <dbReference type="NCBI Taxonomy" id="2780922"/>
    <lineage>
        <taxon>Bacteria</taxon>
        <taxon>Bacillati</taxon>
        <taxon>Bacillota</taxon>
        <taxon>Clostridia</taxon>
        <taxon>Eubacteriales</taxon>
        <taxon>Oscillospiraceae</taxon>
        <taxon>Solibaculum</taxon>
    </lineage>
</organism>
<gene>
    <name evidence="2" type="ORF">C12CBH8_15640</name>
</gene>
<feature type="transmembrane region" description="Helical" evidence="1">
    <location>
        <begin position="29"/>
        <end position="48"/>
    </location>
</feature>
<protein>
    <submittedName>
        <fullName evidence="2">Uncharacterized protein</fullName>
    </submittedName>
</protein>
<dbReference type="Proteomes" id="UP000593890">
    <property type="component" value="Chromosome"/>
</dbReference>
<feature type="transmembrane region" description="Helical" evidence="1">
    <location>
        <begin position="6"/>
        <end position="22"/>
    </location>
</feature>
<keyword evidence="3" id="KW-1185">Reference proteome</keyword>
<sequence>MVTECWAIIIVIFCISFIFLRSGRGAYALSVLPLAIFPAFHLMGRVVSRTIAAHSSLNQSLLQVGIDVSGLAIACILMGFASQKINNRRQRLALLIISAGFTLILSWILLFEVL</sequence>
<proteinExistence type="predicted"/>
<feature type="transmembrane region" description="Helical" evidence="1">
    <location>
        <begin position="60"/>
        <end position="80"/>
    </location>
</feature>
<evidence type="ECO:0000256" key="1">
    <source>
        <dbReference type="SAM" id="Phobius"/>
    </source>
</evidence>
<feature type="transmembrane region" description="Helical" evidence="1">
    <location>
        <begin position="92"/>
        <end position="111"/>
    </location>
</feature>
<dbReference type="AlphaFoldDB" id="A0A7I8D4G6"/>
<accession>A0A7I8D4G6</accession>
<dbReference type="RefSeq" id="WP_090264241.1">
    <property type="nucleotide sequence ID" value="NZ_AP023321.1"/>
</dbReference>
<keyword evidence="1" id="KW-0472">Membrane</keyword>
<keyword evidence="1" id="KW-0812">Transmembrane</keyword>
<keyword evidence="1" id="KW-1133">Transmembrane helix</keyword>
<dbReference type="EMBL" id="AP023321">
    <property type="protein sequence ID" value="BCI60925.1"/>
    <property type="molecule type" value="Genomic_DNA"/>
</dbReference>